<feature type="compositionally biased region" description="Basic and acidic residues" evidence="1">
    <location>
        <begin position="97"/>
        <end position="106"/>
    </location>
</feature>
<accession>A0ABN8MC70</accession>
<comment type="caution">
    <text evidence="2">The sequence shown here is derived from an EMBL/GenBank/DDBJ whole genome shotgun (WGS) entry which is preliminary data.</text>
</comment>
<name>A0ABN8MC70_9CNID</name>
<gene>
    <name evidence="2" type="ORF">PEVE_00028366</name>
</gene>
<dbReference type="PANTHER" id="PTHR34759:SF1">
    <property type="entry name" value="SPERMATOGENESIS-ASSOCIATED PROTEIN 48"/>
    <property type="match status" value="1"/>
</dbReference>
<sequence>MATTVYEISFSNMSRLLERHVSQQRIRYHAIPRFVVESIKLQPRSFPHNLPSGPHRPPSETSRPPALRLGSIRGLKDEKKNSETSHRPSGVPPPIKDQIREKKEKVYKKETQACDEAIVKEQLVVLPKHEQNADLVRYRAVRYEPEPEIWQTVACTWDQFQSRPNQFYQYESDKLFPAIYNSTTRLEEPEKTSLVKKVDEPIRTPRMEISETNKMRFTRPTPGYGGYISRYPVKPRPPQGSWDEVFVNFSKLTYRSYPSYEYTKKEFAHKGPLCRLVTTTHPSNPFNS</sequence>
<dbReference type="InterPro" id="IPR027867">
    <property type="entry name" value="SPATA48"/>
</dbReference>
<evidence type="ECO:0000313" key="3">
    <source>
        <dbReference type="Proteomes" id="UP001159427"/>
    </source>
</evidence>
<proteinExistence type="predicted"/>
<reference evidence="2 3" key="1">
    <citation type="submission" date="2022-05" db="EMBL/GenBank/DDBJ databases">
        <authorList>
            <consortium name="Genoscope - CEA"/>
            <person name="William W."/>
        </authorList>
    </citation>
    <scope>NUCLEOTIDE SEQUENCE [LARGE SCALE GENOMIC DNA]</scope>
</reference>
<dbReference type="Proteomes" id="UP001159427">
    <property type="component" value="Unassembled WGS sequence"/>
</dbReference>
<feature type="compositionally biased region" description="Basic and acidic residues" evidence="1">
    <location>
        <begin position="74"/>
        <end position="86"/>
    </location>
</feature>
<feature type="region of interest" description="Disordered" evidence="1">
    <location>
        <begin position="45"/>
        <end position="106"/>
    </location>
</feature>
<evidence type="ECO:0000256" key="1">
    <source>
        <dbReference type="SAM" id="MobiDB-lite"/>
    </source>
</evidence>
<evidence type="ECO:0000313" key="2">
    <source>
        <dbReference type="EMBL" id="CAH3026187.1"/>
    </source>
</evidence>
<keyword evidence="3" id="KW-1185">Reference proteome</keyword>
<dbReference type="EMBL" id="CALNXI010000393">
    <property type="protein sequence ID" value="CAH3026187.1"/>
    <property type="molecule type" value="Genomic_DNA"/>
</dbReference>
<organism evidence="2 3">
    <name type="scientific">Porites evermanni</name>
    <dbReference type="NCBI Taxonomy" id="104178"/>
    <lineage>
        <taxon>Eukaryota</taxon>
        <taxon>Metazoa</taxon>
        <taxon>Cnidaria</taxon>
        <taxon>Anthozoa</taxon>
        <taxon>Hexacorallia</taxon>
        <taxon>Scleractinia</taxon>
        <taxon>Fungiina</taxon>
        <taxon>Poritidae</taxon>
        <taxon>Porites</taxon>
    </lineage>
</organism>
<protein>
    <submittedName>
        <fullName evidence="2">Uncharacterized protein</fullName>
    </submittedName>
</protein>
<dbReference type="PANTHER" id="PTHR34759">
    <property type="entry name" value="SPERMATOGENESIS-ASSOCIATED PROTEIN 48"/>
    <property type="match status" value="1"/>
</dbReference>